<dbReference type="RefSeq" id="WP_044579016.1">
    <property type="nucleotide sequence ID" value="NZ_BAABDR010000073.1"/>
</dbReference>
<protein>
    <submittedName>
        <fullName evidence="4">PPOX class probable F420-dependent enzyme</fullName>
    </submittedName>
</protein>
<dbReference type="Gene3D" id="2.30.110.10">
    <property type="entry name" value="Electron Transport, Fmn-binding Protein, Chain A"/>
    <property type="match status" value="1"/>
</dbReference>
<evidence type="ECO:0000313" key="4">
    <source>
        <dbReference type="EMBL" id="MBP2059812.1"/>
    </source>
</evidence>
<evidence type="ECO:0000313" key="3">
    <source>
        <dbReference type="EMBL" id="CDR14858.1"/>
    </source>
</evidence>
<dbReference type="InterPro" id="IPR012349">
    <property type="entry name" value="Split_barrel_FMN-bd"/>
</dbReference>
<feature type="domain" description="Pyridoxamine 5'-phosphate oxidase N-terminal" evidence="2">
    <location>
        <begin position="9"/>
        <end position="108"/>
    </location>
</feature>
<evidence type="ECO:0000313" key="5">
    <source>
        <dbReference type="Proteomes" id="UP000756710"/>
    </source>
</evidence>
<dbReference type="EMBL" id="JAGGLR010000002">
    <property type="protein sequence ID" value="MBP2059812.1"/>
    <property type="molecule type" value="Genomic_DNA"/>
</dbReference>
<name>A0A061A0Z1_9ACTN</name>
<dbReference type="NCBIfam" id="TIGR03618">
    <property type="entry name" value="Rv1155_F420"/>
    <property type="match status" value="1"/>
</dbReference>
<dbReference type="InterPro" id="IPR019920">
    <property type="entry name" value="F420-binding_dom_put"/>
</dbReference>
<dbReference type="AlphaFoldDB" id="A0A061A0Z1"/>
<dbReference type="PANTHER" id="PTHR35176:SF6">
    <property type="entry name" value="HEME OXYGENASE HI_0854-RELATED"/>
    <property type="match status" value="1"/>
</dbReference>
<proteinExistence type="predicted"/>
<keyword evidence="5" id="KW-1185">Reference proteome</keyword>
<keyword evidence="1" id="KW-0560">Oxidoreductase</keyword>
<reference evidence="4 5" key="2">
    <citation type="submission" date="2021-03" db="EMBL/GenBank/DDBJ databases">
        <title>Genomic Encyclopedia of Type Strains, Phase IV (KMG-IV): sequencing the most valuable type-strain genomes for metagenomic binning, comparative biology and taxonomic classification.</title>
        <authorList>
            <person name="Goeker M."/>
        </authorList>
    </citation>
    <scope>NUCLEOTIDE SEQUENCE [LARGE SCALE GENOMIC DNA]</scope>
    <source>
        <strain evidence="4 5">DSM 41954</strain>
    </source>
</reference>
<sequence length="146" mass="16547">MAATLDDITRTWLREPRFWQVATVNPDGSPQLTPMWADLEDGLVVINTSAGRVKEENLRRDPRVSLCCMDTEDPYHRVEIRGSAVRFVEGDPAVRVMDRLAQKYLGTETFPWLAPGEVRVAVYIEPHHVHRVAGVEKFRPGVLPEA</sequence>
<dbReference type="EMBL" id="LK022848">
    <property type="protein sequence ID" value="CDR14858.1"/>
    <property type="molecule type" value="Genomic_DNA"/>
</dbReference>
<dbReference type="InterPro" id="IPR011576">
    <property type="entry name" value="Pyridox_Oxase_N"/>
</dbReference>
<evidence type="ECO:0000256" key="1">
    <source>
        <dbReference type="ARBA" id="ARBA00023002"/>
    </source>
</evidence>
<dbReference type="Proteomes" id="UP000756710">
    <property type="component" value="Unassembled WGS sequence"/>
</dbReference>
<dbReference type="InterPro" id="IPR052019">
    <property type="entry name" value="F420H2_bilvrd_red/Heme_oxyg"/>
</dbReference>
<dbReference type="GO" id="GO:0016627">
    <property type="term" value="F:oxidoreductase activity, acting on the CH-CH group of donors"/>
    <property type="evidence" value="ECO:0007669"/>
    <property type="project" value="TreeGrafter"/>
</dbReference>
<evidence type="ECO:0000259" key="2">
    <source>
        <dbReference type="Pfam" id="PF01243"/>
    </source>
</evidence>
<dbReference type="PANTHER" id="PTHR35176">
    <property type="entry name" value="HEME OXYGENASE HI_0854-RELATED"/>
    <property type="match status" value="1"/>
</dbReference>
<reference evidence="3" key="1">
    <citation type="submission" date="2014-05" db="EMBL/GenBank/DDBJ databases">
        <authorList>
            <person name="Horn Fabian"/>
        </authorList>
    </citation>
    <scope>NUCLEOTIDE SEQUENCE</scope>
</reference>
<dbReference type="GO" id="GO:0070967">
    <property type="term" value="F:coenzyme F420 binding"/>
    <property type="evidence" value="ECO:0007669"/>
    <property type="project" value="TreeGrafter"/>
</dbReference>
<gene>
    <name evidence="4" type="ORF">J2Z30_000810</name>
    <name evidence="3" type="ORF">SIRAN8482</name>
</gene>
<dbReference type="SUPFAM" id="SSF50475">
    <property type="entry name" value="FMN-binding split barrel"/>
    <property type="match status" value="1"/>
</dbReference>
<organism evidence="3">
    <name type="scientific">Streptomyces iranensis</name>
    <dbReference type="NCBI Taxonomy" id="576784"/>
    <lineage>
        <taxon>Bacteria</taxon>
        <taxon>Bacillati</taxon>
        <taxon>Actinomycetota</taxon>
        <taxon>Actinomycetes</taxon>
        <taxon>Kitasatosporales</taxon>
        <taxon>Streptomycetaceae</taxon>
        <taxon>Streptomyces</taxon>
        <taxon>Streptomyces violaceusniger group</taxon>
    </lineage>
</organism>
<dbReference type="GO" id="GO:0005829">
    <property type="term" value="C:cytosol"/>
    <property type="evidence" value="ECO:0007669"/>
    <property type="project" value="TreeGrafter"/>
</dbReference>
<dbReference type="Pfam" id="PF01243">
    <property type="entry name" value="PNPOx_N"/>
    <property type="match status" value="1"/>
</dbReference>
<dbReference type="HOGENOM" id="CLU_123922_3_2_11"/>
<accession>A0A061A0Z1</accession>